<accession>A0ABR7JQF4</accession>
<sequence length="949" mass="104136">MTKLKPSVKAAIASTLVLTSTAAIACAVPKLTNEKATSAEHQLKLDVERVDSDTVKVAIDNIQDIPKAIQFSIKLDGATLKDGENSIKDLVKKEVEKRLKNDEYLTTSNSILTDYTYNEVKNTIDVLITSENSLPKTENKLEVFELDIKGLSDSTQSYKVVPNNEKEYKYVSNTNKEYNDLVVTHENKDITINTAPIITSEERYINIVEGEKLELTPKILKEKIGLEMQHEDGVENLTLEVKKDNKVITEFTENTPGIYELEITAVKENTIKSEPLKIQVNVALDNVTKPPTITMNEEQLTDITISGGSIFKPLEGVKAVDKKGRNVDVDVKVDKDLDLDPEQNTDYVLTYTATDIYGNKATKQITLTVVANQAPVILGVKDHTISVGDKFDPMNGVTVTDEDKNIELKVDSNVNTNIAGEYKVSYSATDSKGKVARAQSKVTVNPKSGIINRIPTIIASDKTIKVGDKFNPLEGVTANDEEEGDLTHRIKVVANDVDTYTAGTYTVKYQVADSKGATTTKEITVTVKSDIVLAKNIAINNKSDNKVYIGGSKTITASVDENADLKEIDWKISDSSIAELRIVRNEARITAKSKGQVTLTALTTDGSDLSDTITINVSIFEEDSEVPSYVKDVVDTDVLTPVSGLGIEESPIEFEVKDVTVDKLDKFLDNLESLDYELISINQDDDFTIYKIKVSNKGRIFRLFKSTEDTYISIKVSKSLDNANEINDRLEKLADKGTEKPVNSKPIIFIEGLNTNITVGDTFNPLDGVTAFDEEDGDLTDSIKVSGKVDTTKSGKYTLKYTVKDSQGEENSITIDITVSEKTGKPEVIKGEKPVIKVTSSIDTITVGDKFDPLSGISAYDKEDGDLTASIKVSGSVNTSKVGEYKLTYTVEDKDGNVSTFTRIIFVKEKVISTNESNNPKTGDSSILGYVSIFTIAAGGLFIKRKNLK</sequence>
<keyword evidence="1" id="KW-0812">Transmembrane</keyword>
<name>A0ABR7JQF4_9FIRM</name>
<feature type="signal peptide" evidence="2">
    <location>
        <begin position="1"/>
        <end position="25"/>
    </location>
</feature>
<evidence type="ECO:0000256" key="1">
    <source>
        <dbReference type="SAM" id="Phobius"/>
    </source>
</evidence>
<dbReference type="PROSITE" id="PS50268">
    <property type="entry name" value="CADHERIN_2"/>
    <property type="match status" value="1"/>
</dbReference>
<dbReference type="InterPro" id="IPR032179">
    <property type="entry name" value="Cry22Aa_Ig-like"/>
</dbReference>
<dbReference type="Pfam" id="PF16403">
    <property type="entry name" value="Bact_surface_Ig-like"/>
    <property type="match status" value="4"/>
</dbReference>
<evidence type="ECO:0000313" key="4">
    <source>
        <dbReference type="EMBL" id="MBC5997153.1"/>
    </source>
</evidence>
<proteinExistence type="predicted"/>
<dbReference type="Proteomes" id="UP000609849">
    <property type="component" value="Unassembled WGS sequence"/>
</dbReference>
<dbReference type="EMBL" id="JACRWE010000004">
    <property type="protein sequence ID" value="MBC5997153.1"/>
    <property type="molecule type" value="Genomic_DNA"/>
</dbReference>
<dbReference type="SUPFAM" id="SSF49373">
    <property type="entry name" value="Invasin/intimin cell-adhesion fragments"/>
    <property type="match status" value="1"/>
</dbReference>
<protein>
    <submittedName>
        <fullName evidence="4">DUF5011 domain-containing protein</fullName>
    </submittedName>
</protein>
<evidence type="ECO:0000259" key="3">
    <source>
        <dbReference type="PROSITE" id="PS50268"/>
    </source>
</evidence>
<gene>
    <name evidence="4" type="ORF">H8923_10300</name>
</gene>
<keyword evidence="1" id="KW-1133">Transmembrane helix</keyword>
<dbReference type="RefSeq" id="WP_153924538.1">
    <property type="nucleotide sequence ID" value="NZ_JACRWE010000004.1"/>
</dbReference>
<dbReference type="Gene3D" id="2.60.40.1080">
    <property type="match status" value="1"/>
</dbReference>
<reference evidence="4 5" key="1">
    <citation type="submission" date="2020-08" db="EMBL/GenBank/DDBJ databases">
        <authorList>
            <person name="Liu C."/>
            <person name="Sun Q."/>
        </authorList>
    </citation>
    <scope>NUCLEOTIDE SEQUENCE [LARGE SCALE GENOMIC DNA]</scope>
    <source>
        <strain evidence="4 5">NSJ-18</strain>
    </source>
</reference>
<dbReference type="InterPro" id="IPR013783">
    <property type="entry name" value="Ig-like_fold"/>
</dbReference>
<dbReference type="InterPro" id="IPR008964">
    <property type="entry name" value="Invasin/intimin_cell_adhesion"/>
</dbReference>
<evidence type="ECO:0000313" key="5">
    <source>
        <dbReference type="Proteomes" id="UP000609849"/>
    </source>
</evidence>
<dbReference type="Gene3D" id="2.60.40.10">
    <property type="entry name" value="Immunoglobulins"/>
    <property type="match status" value="5"/>
</dbReference>
<keyword evidence="5" id="KW-1185">Reference proteome</keyword>
<organism evidence="4 5">
    <name type="scientific">Romboutsia faecis</name>
    <dbReference type="NCBI Taxonomy" id="2764597"/>
    <lineage>
        <taxon>Bacteria</taxon>
        <taxon>Bacillati</taxon>
        <taxon>Bacillota</taxon>
        <taxon>Clostridia</taxon>
        <taxon>Peptostreptococcales</taxon>
        <taxon>Peptostreptococcaceae</taxon>
        <taxon>Romboutsia</taxon>
    </lineage>
</organism>
<keyword evidence="2" id="KW-0732">Signal</keyword>
<dbReference type="InterPro" id="IPR002126">
    <property type="entry name" value="Cadherin-like_dom"/>
</dbReference>
<keyword evidence="1" id="KW-0472">Membrane</keyword>
<feature type="transmembrane region" description="Helical" evidence="1">
    <location>
        <begin position="927"/>
        <end position="943"/>
    </location>
</feature>
<feature type="domain" description="Cadherin" evidence="3">
    <location>
        <begin position="479"/>
        <end position="629"/>
    </location>
</feature>
<comment type="caution">
    <text evidence="4">The sequence shown here is derived from an EMBL/GenBank/DDBJ whole genome shotgun (WGS) entry which is preliminary data.</text>
</comment>
<dbReference type="PROSITE" id="PS51257">
    <property type="entry name" value="PROKAR_LIPOPROTEIN"/>
    <property type="match status" value="1"/>
</dbReference>
<evidence type="ECO:0000256" key="2">
    <source>
        <dbReference type="SAM" id="SignalP"/>
    </source>
</evidence>
<feature type="chain" id="PRO_5046344019" evidence="2">
    <location>
        <begin position="26"/>
        <end position="949"/>
    </location>
</feature>